<evidence type="ECO:0000313" key="1">
    <source>
        <dbReference type="EMBL" id="KAK9699948.1"/>
    </source>
</evidence>
<name>A0AAW1JAC3_SAPOF</name>
<dbReference type="EMBL" id="JBDFQZ010000008">
    <property type="protein sequence ID" value="KAK9699948.1"/>
    <property type="molecule type" value="Genomic_DNA"/>
</dbReference>
<proteinExistence type="predicted"/>
<reference evidence="1" key="1">
    <citation type="submission" date="2024-03" db="EMBL/GenBank/DDBJ databases">
        <title>WGS assembly of Saponaria officinalis var. Norfolk2.</title>
        <authorList>
            <person name="Jenkins J."/>
            <person name="Shu S."/>
            <person name="Grimwood J."/>
            <person name="Barry K."/>
            <person name="Goodstein D."/>
            <person name="Schmutz J."/>
            <person name="Leebens-Mack J."/>
            <person name="Osbourn A."/>
        </authorList>
    </citation>
    <scope>NUCLEOTIDE SEQUENCE [LARGE SCALE GENOMIC DNA]</scope>
    <source>
        <strain evidence="1">JIC</strain>
    </source>
</reference>
<dbReference type="AlphaFoldDB" id="A0AAW1JAC3"/>
<dbReference type="Proteomes" id="UP001443914">
    <property type="component" value="Unassembled WGS sequence"/>
</dbReference>
<sequence>MVFLNLITNKTIFMKFVLAMLLAYATLIMVAESYPTTKISVVNHLTNSSRAVPVVDCMSHIVSLLHKDLSKNEKFDFEVEIKRGSLASEIFCYAGQQCRDALIYRTSYDEWRSMEGKTSFYVTLNDTGIYRYVVKTKVWKKLKQSSC</sequence>
<keyword evidence="2" id="KW-1185">Reference proteome</keyword>
<protein>
    <submittedName>
        <fullName evidence="1">Uncharacterized protein</fullName>
    </submittedName>
</protein>
<organism evidence="1 2">
    <name type="scientific">Saponaria officinalis</name>
    <name type="common">Common soapwort</name>
    <name type="synonym">Lychnis saponaria</name>
    <dbReference type="NCBI Taxonomy" id="3572"/>
    <lineage>
        <taxon>Eukaryota</taxon>
        <taxon>Viridiplantae</taxon>
        <taxon>Streptophyta</taxon>
        <taxon>Embryophyta</taxon>
        <taxon>Tracheophyta</taxon>
        <taxon>Spermatophyta</taxon>
        <taxon>Magnoliopsida</taxon>
        <taxon>eudicotyledons</taxon>
        <taxon>Gunneridae</taxon>
        <taxon>Pentapetalae</taxon>
        <taxon>Caryophyllales</taxon>
        <taxon>Caryophyllaceae</taxon>
        <taxon>Caryophylleae</taxon>
        <taxon>Saponaria</taxon>
    </lineage>
</organism>
<evidence type="ECO:0000313" key="2">
    <source>
        <dbReference type="Proteomes" id="UP001443914"/>
    </source>
</evidence>
<gene>
    <name evidence="1" type="ORF">RND81_08G205900</name>
</gene>
<accession>A0AAW1JAC3</accession>
<comment type="caution">
    <text evidence="1">The sequence shown here is derived from an EMBL/GenBank/DDBJ whole genome shotgun (WGS) entry which is preliminary data.</text>
</comment>